<evidence type="ECO:0000256" key="2">
    <source>
        <dbReference type="ARBA" id="ARBA00022730"/>
    </source>
</evidence>
<dbReference type="Pfam" id="PF00177">
    <property type="entry name" value="Ribosomal_S7"/>
    <property type="match status" value="1"/>
</dbReference>
<evidence type="ECO:0000256" key="4">
    <source>
        <dbReference type="ARBA" id="ARBA00022980"/>
    </source>
</evidence>
<dbReference type="RefSeq" id="YP_009433867.1">
    <property type="nucleotide sequence ID" value="NC_036036.1"/>
</dbReference>
<dbReference type="InterPro" id="IPR036823">
    <property type="entry name" value="Ribosomal_uS7_dom_sf"/>
</dbReference>
<keyword evidence="2" id="KW-0699">rRNA-binding</keyword>
<keyword evidence="9" id="KW-0150">Chloroplast</keyword>
<keyword evidence="9" id="KW-0934">Plastid</keyword>
<feature type="domain" description="Small ribosomal subunit protein uS7" evidence="7">
    <location>
        <begin position="2"/>
        <end position="157"/>
    </location>
</feature>
<dbReference type="GO" id="GO:0019843">
    <property type="term" value="F:rRNA binding"/>
    <property type="evidence" value="ECO:0007669"/>
    <property type="project" value="UniProtKB-KW"/>
</dbReference>
<protein>
    <submittedName>
        <fullName evidence="9">Ribosomal protein S7</fullName>
    </submittedName>
</protein>
<proteinExistence type="inferred from homology"/>
<dbReference type="EMBL" id="KU207098">
    <property type="protein sequence ID" value="ANP26060.1"/>
    <property type="molecule type" value="Genomic_DNA"/>
</dbReference>
<dbReference type="GeneID" id="34724677"/>
<dbReference type="NCBIfam" id="TIGR01029">
    <property type="entry name" value="rpsG_bact"/>
    <property type="match status" value="1"/>
</dbReference>
<keyword evidence="4 9" id="KW-0689">Ribosomal protein</keyword>
<feature type="compositionally biased region" description="Basic and acidic residues" evidence="6">
    <location>
        <begin position="144"/>
        <end position="154"/>
    </location>
</feature>
<evidence type="ECO:0000313" key="9">
    <source>
        <dbReference type="EMBL" id="ANP26081.1"/>
    </source>
</evidence>
<gene>
    <name evidence="9" type="primary">rps7</name>
    <name evidence="8" type="ORF">HyneCp065</name>
    <name evidence="9" type="ORF">HyneCp086</name>
</gene>
<dbReference type="SUPFAM" id="SSF47973">
    <property type="entry name" value="Ribosomal protein S7"/>
    <property type="match status" value="1"/>
</dbReference>
<dbReference type="AlphaFoldDB" id="A0A288PDG3"/>
<evidence type="ECO:0000313" key="8">
    <source>
        <dbReference type="EMBL" id="ANP26060.1"/>
    </source>
</evidence>
<dbReference type="InterPro" id="IPR005717">
    <property type="entry name" value="Ribosomal_uS7_bac/org-type"/>
</dbReference>
<name>A0A288PDG3_9POAL</name>
<dbReference type="GO" id="GO:0006412">
    <property type="term" value="P:translation"/>
    <property type="evidence" value="ECO:0007669"/>
    <property type="project" value="InterPro"/>
</dbReference>
<geneLocation type="chloroplast" evidence="9"/>
<keyword evidence="5" id="KW-0687">Ribonucleoprotein</keyword>
<dbReference type="InterPro" id="IPR000235">
    <property type="entry name" value="Ribosomal_uS7"/>
</dbReference>
<dbReference type="Gene3D" id="1.10.455.10">
    <property type="entry name" value="Ribosomal protein S7 domain"/>
    <property type="match status" value="1"/>
</dbReference>
<evidence type="ECO:0000256" key="3">
    <source>
        <dbReference type="ARBA" id="ARBA00022884"/>
    </source>
</evidence>
<dbReference type="CDD" id="cd14871">
    <property type="entry name" value="uS7_Chloroplast"/>
    <property type="match status" value="1"/>
</dbReference>
<accession>A0A288PDG3</accession>
<sequence length="163" mass="18781">MSRRGTAKKKTAKSDPLCRSRFVNMLVNRMMKHGKKSLAYQIFYRAGIDIKQNTEESPISILRRAIVRVTPKVGVKIRRRKKGKKGKKRKIYKVPVEIKFQQGILLAIRWLLTASRKRSGTNMASQLSSELIDAASKKRGNAIRKKEETHRMAEASRTFAHFR</sequence>
<evidence type="ECO:0000256" key="6">
    <source>
        <dbReference type="SAM" id="MobiDB-lite"/>
    </source>
</evidence>
<dbReference type="PIRSF" id="PIRSF002122">
    <property type="entry name" value="RPS7p_RPS7a_RPS5e_RPS7o"/>
    <property type="match status" value="1"/>
</dbReference>
<reference evidence="9" key="1">
    <citation type="submission" date="2015-11" db="EMBL/GenBank/DDBJ databases">
        <authorList>
            <person name="Zhang Y."/>
            <person name="Guo Z."/>
        </authorList>
    </citation>
    <scope>NUCLEOTIDE SEQUENCE</scope>
</reference>
<dbReference type="RefSeq" id="YP_009433846.1">
    <property type="nucleotide sequence ID" value="NC_036036.1"/>
</dbReference>
<organism evidence="9">
    <name type="scientific">Hypolytrum nemorum</name>
    <dbReference type="NCBI Taxonomy" id="76453"/>
    <lineage>
        <taxon>Eukaryota</taxon>
        <taxon>Viridiplantae</taxon>
        <taxon>Streptophyta</taxon>
        <taxon>Embryophyta</taxon>
        <taxon>Tracheophyta</taxon>
        <taxon>Spermatophyta</taxon>
        <taxon>Magnoliopsida</taxon>
        <taxon>Liliopsida</taxon>
        <taxon>Poales</taxon>
        <taxon>Cyperaceae</taxon>
        <taxon>Mapanioideae</taxon>
        <taxon>Hypolytreae</taxon>
        <taxon>Hypolytrum</taxon>
    </lineage>
</organism>
<evidence type="ECO:0000256" key="1">
    <source>
        <dbReference type="ARBA" id="ARBA00007151"/>
    </source>
</evidence>
<dbReference type="GO" id="GO:0015935">
    <property type="term" value="C:small ribosomal subunit"/>
    <property type="evidence" value="ECO:0007669"/>
    <property type="project" value="InterPro"/>
</dbReference>
<evidence type="ECO:0000259" key="7">
    <source>
        <dbReference type="Pfam" id="PF00177"/>
    </source>
</evidence>
<dbReference type="InterPro" id="IPR023798">
    <property type="entry name" value="Ribosomal_uS7_dom"/>
</dbReference>
<dbReference type="GO" id="GO:0003735">
    <property type="term" value="F:structural constituent of ribosome"/>
    <property type="evidence" value="ECO:0007669"/>
    <property type="project" value="InterPro"/>
</dbReference>
<dbReference type="PANTHER" id="PTHR11205">
    <property type="entry name" value="RIBOSOMAL PROTEIN S7"/>
    <property type="match status" value="1"/>
</dbReference>
<feature type="region of interest" description="Disordered" evidence="6">
    <location>
        <begin position="140"/>
        <end position="163"/>
    </location>
</feature>
<keyword evidence="3" id="KW-0694">RNA-binding</keyword>
<dbReference type="EMBL" id="KU207098">
    <property type="protein sequence ID" value="ANP26081.1"/>
    <property type="molecule type" value="Genomic_DNA"/>
</dbReference>
<evidence type="ECO:0000256" key="5">
    <source>
        <dbReference type="ARBA" id="ARBA00023274"/>
    </source>
</evidence>
<dbReference type="GeneID" id="34724634"/>
<comment type="similarity">
    <text evidence="1">Belongs to the universal ribosomal protein uS7 family.</text>
</comment>